<keyword evidence="3" id="KW-0170">Cobalt</keyword>
<proteinExistence type="inferred from homology"/>
<dbReference type="GO" id="GO:0046872">
    <property type="term" value="F:metal ion binding"/>
    <property type="evidence" value="ECO:0007669"/>
    <property type="project" value="UniProtKB-KW"/>
</dbReference>
<dbReference type="GO" id="GO:0050667">
    <property type="term" value="P:homocysteine metabolic process"/>
    <property type="evidence" value="ECO:0007669"/>
    <property type="project" value="TreeGrafter"/>
</dbReference>
<evidence type="ECO:0000256" key="2">
    <source>
        <dbReference type="ARBA" id="ARBA00022723"/>
    </source>
</evidence>
<dbReference type="Proteomes" id="UP000425916">
    <property type="component" value="Chromosome"/>
</dbReference>
<dbReference type="Pfam" id="PF02607">
    <property type="entry name" value="B12-binding_2"/>
    <property type="match status" value="1"/>
</dbReference>
<evidence type="ECO:0000313" key="7">
    <source>
        <dbReference type="Proteomes" id="UP000425916"/>
    </source>
</evidence>
<dbReference type="InterPro" id="IPR003759">
    <property type="entry name" value="Cbl-bd_cap"/>
</dbReference>
<dbReference type="InterPro" id="IPR036594">
    <property type="entry name" value="Meth_synthase_dom"/>
</dbReference>
<dbReference type="GO" id="GO:0032259">
    <property type="term" value="P:methylation"/>
    <property type="evidence" value="ECO:0007669"/>
    <property type="project" value="UniProtKB-KW"/>
</dbReference>
<dbReference type="EC" id="2.1.1.13" evidence="6"/>
<dbReference type="PANTHER" id="PTHR45833">
    <property type="entry name" value="METHIONINE SYNTHASE"/>
    <property type="match status" value="1"/>
</dbReference>
<dbReference type="GO" id="GO:0008705">
    <property type="term" value="F:methionine synthase activity"/>
    <property type="evidence" value="ECO:0007669"/>
    <property type="project" value="UniProtKB-EC"/>
</dbReference>
<feature type="domain" description="B12-binding N-terminal" evidence="5">
    <location>
        <begin position="1"/>
        <end position="85"/>
    </location>
</feature>
<keyword evidence="2" id="KW-0479">Metal-binding</keyword>
<accession>A0A6I5ZMU0</accession>
<dbReference type="CDD" id="cd02070">
    <property type="entry name" value="corrinoid_protein_B12-BD"/>
    <property type="match status" value="1"/>
</dbReference>
<gene>
    <name evidence="6" type="primary">metH_3</name>
    <name evidence="6" type="ORF">MGLY_04820</name>
</gene>
<dbReference type="EMBL" id="CP046244">
    <property type="protein sequence ID" value="QGP91156.1"/>
    <property type="molecule type" value="Genomic_DNA"/>
</dbReference>
<evidence type="ECO:0000313" key="6">
    <source>
        <dbReference type="EMBL" id="QGP91156.1"/>
    </source>
</evidence>
<name>A0A6I5ZMU0_9FIRM</name>
<evidence type="ECO:0000256" key="3">
    <source>
        <dbReference type="ARBA" id="ARBA00023285"/>
    </source>
</evidence>
<dbReference type="GO" id="GO:0005829">
    <property type="term" value="C:cytosol"/>
    <property type="evidence" value="ECO:0007669"/>
    <property type="project" value="TreeGrafter"/>
</dbReference>
<keyword evidence="7" id="KW-1185">Reference proteome</keyword>
<dbReference type="Gene3D" id="1.10.1240.10">
    <property type="entry name" value="Methionine synthase domain"/>
    <property type="match status" value="1"/>
</dbReference>
<dbReference type="GO" id="GO:0046653">
    <property type="term" value="P:tetrahydrofolate metabolic process"/>
    <property type="evidence" value="ECO:0007669"/>
    <property type="project" value="TreeGrafter"/>
</dbReference>
<dbReference type="PROSITE" id="PS51337">
    <property type="entry name" value="B12_BINDING_NTER"/>
    <property type="match status" value="1"/>
</dbReference>
<dbReference type="InterPro" id="IPR006158">
    <property type="entry name" value="Cobalamin-bd"/>
</dbReference>
<evidence type="ECO:0000259" key="5">
    <source>
        <dbReference type="PROSITE" id="PS51337"/>
    </source>
</evidence>
<dbReference type="FunFam" id="3.40.50.280:FF:000003">
    <property type="entry name" value="Dimethylamine methyltransferase corrinoid protein"/>
    <property type="match status" value="1"/>
</dbReference>
<keyword evidence="6" id="KW-0808">Transferase</keyword>
<evidence type="ECO:0000259" key="4">
    <source>
        <dbReference type="PROSITE" id="PS51332"/>
    </source>
</evidence>
<dbReference type="PROSITE" id="PS51332">
    <property type="entry name" value="B12_BINDING"/>
    <property type="match status" value="1"/>
</dbReference>
<organism evidence="6 7">
    <name type="scientific">Neomoorella glycerini</name>
    <dbReference type="NCBI Taxonomy" id="55779"/>
    <lineage>
        <taxon>Bacteria</taxon>
        <taxon>Bacillati</taxon>
        <taxon>Bacillota</taxon>
        <taxon>Clostridia</taxon>
        <taxon>Neomoorellales</taxon>
        <taxon>Neomoorellaceae</taxon>
        <taxon>Neomoorella</taxon>
    </lineage>
</organism>
<dbReference type="SMART" id="SM01018">
    <property type="entry name" value="B12-binding_2"/>
    <property type="match status" value="1"/>
</dbReference>
<dbReference type="SUPFAM" id="SSF52242">
    <property type="entry name" value="Cobalamin (vitamin B12)-binding domain"/>
    <property type="match status" value="1"/>
</dbReference>
<dbReference type="PANTHER" id="PTHR45833:SF1">
    <property type="entry name" value="METHIONINE SYNTHASE"/>
    <property type="match status" value="1"/>
</dbReference>
<dbReference type="InterPro" id="IPR050554">
    <property type="entry name" value="Met_Synthase/Corrinoid"/>
</dbReference>
<dbReference type="SUPFAM" id="SSF47644">
    <property type="entry name" value="Methionine synthase domain"/>
    <property type="match status" value="1"/>
</dbReference>
<keyword evidence="6" id="KW-0489">Methyltransferase</keyword>
<reference evidence="6 7" key="1">
    <citation type="submission" date="2019-11" db="EMBL/GenBank/DDBJ databases">
        <title>Genome sequence of Moorella glycerini DSM11254.</title>
        <authorList>
            <person name="Poehlein A."/>
            <person name="Boeer T."/>
            <person name="Daniel R."/>
        </authorList>
    </citation>
    <scope>NUCLEOTIDE SEQUENCE [LARGE SCALE GENOMIC DNA]</scope>
    <source>
        <strain evidence="6 7">DSM 11254</strain>
    </source>
</reference>
<sequence length="207" mass="22834">MFEKLVEFIANLQEEEAIMTAKQLLDGGTDPITILELCKEATDLVGKRFERGEYFIPDLLMSGEILRQISELVKSNLEKDVETTYIGKVVIGTVEGDLHDIGKNIVTFLMEANGFQVFDLGIDVPPQKFIDKIKEVKPDIVGMSALLTVAFEAMKATVDAIKEAGLREQVKIIIGGAPTNEEVAKYVGADAYAKDAQQGVRLAKEWI</sequence>
<dbReference type="InterPro" id="IPR036724">
    <property type="entry name" value="Cobalamin-bd_sf"/>
</dbReference>
<dbReference type="RefSeq" id="WP_156271576.1">
    <property type="nucleotide sequence ID" value="NZ_CP046244.1"/>
</dbReference>
<protein>
    <submittedName>
        <fullName evidence="6">Methionine synthase</fullName>
        <ecNumber evidence="6">2.1.1.13</ecNumber>
    </submittedName>
</protein>
<dbReference type="Pfam" id="PF02310">
    <property type="entry name" value="B12-binding"/>
    <property type="match status" value="1"/>
</dbReference>
<dbReference type="Gene3D" id="3.40.50.280">
    <property type="entry name" value="Cobalamin-binding domain"/>
    <property type="match status" value="1"/>
</dbReference>
<evidence type="ECO:0000256" key="1">
    <source>
        <dbReference type="ARBA" id="ARBA00010854"/>
    </source>
</evidence>
<dbReference type="AlphaFoldDB" id="A0A6I5ZMU0"/>
<comment type="similarity">
    <text evidence="1">Belongs to the methylamine corrinoid protein family.</text>
</comment>
<dbReference type="OrthoDB" id="9783599at2"/>
<dbReference type="GO" id="GO:0031419">
    <property type="term" value="F:cobalamin binding"/>
    <property type="evidence" value="ECO:0007669"/>
    <property type="project" value="InterPro"/>
</dbReference>
<feature type="domain" description="B12-binding" evidence="4">
    <location>
        <begin position="86"/>
        <end position="207"/>
    </location>
</feature>